<gene>
    <name evidence="1" type="ORF">PZE19_00455</name>
</gene>
<comment type="caution">
    <text evidence="1">The sequence shown here is derived from an EMBL/GenBank/DDBJ whole genome shotgun (WGS) entry which is preliminary data.</text>
</comment>
<evidence type="ECO:0000313" key="2">
    <source>
        <dbReference type="Proteomes" id="UP001216907"/>
    </source>
</evidence>
<proteinExistence type="predicted"/>
<organism evidence="1 2">
    <name type="scientific">Paludisphaera mucosa</name>
    <dbReference type="NCBI Taxonomy" id="3030827"/>
    <lineage>
        <taxon>Bacteria</taxon>
        <taxon>Pseudomonadati</taxon>
        <taxon>Planctomycetota</taxon>
        <taxon>Planctomycetia</taxon>
        <taxon>Isosphaerales</taxon>
        <taxon>Isosphaeraceae</taxon>
        <taxon>Paludisphaera</taxon>
    </lineage>
</organism>
<dbReference type="Proteomes" id="UP001216907">
    <property type="component" value="Unassembled WGS sequence"/>
</dbReference>
<protein>
    <submittedName>
        <fullName evidence="1">Uncharacterized protein</fullName>
    </submittedName>
</protein>
<reference evidence="1 2" key="1">
    <citation type="submission" date="2023-03" db="EMBL/GenBank/DDBJ databases">
        <title>Paludisphaera mucosa sp. nov. a novel planctomycete from northern fen.</title>
        <authorList>
            <person name="Ivanova A."/>
        </authorList>
    </citation>
    <scope>NUCLEOTIDE SEQUENCE [LARGE SCALE GENOMIC DNA]</scope>
    <source>
        <strain evidence="1 2">Pla2</strain>
    </source>
</reference>
<sequence>METIWEGRLVGAFHGYKGGRVFELSDGSKWEQQDGTDEPVYRHSPTARLARFPASPAVYLDVEGTSAMVRVVKPGGRFRTNAGAV</sequence>
<name>A0ABT6F3U5_9BACT</name>
<dbReference type="EMBL" id="JARRAG010000001">
    <property type="protein sequence ID" value="MDG3002247.1"/>
    <property type="molecule type" value="Genomic_DNA"/>
</dbReference>
<dbReference type="RefSeq" id="WP_277858611.1">
    <property type="nucleotide sequence ID" value="NZ_JARRAG010000001.1"/>
</dbReference>
<keyword evidence="2" id="KW-1185">Reference proteome</keyword>
<accession>A0ABT6F3U5</accession>
<evidence type="ECO:0000313" key="1">
    <source>
        <dbReference type="EMBL" id="MDG3002247.1"/>
    </source>
</evidence>